<comment type="similarity">
    <text evidence="7">Belongs to the binding-protein-dependent transport system permease family.</text>
</comment>
<dbReference type="SUPFAM" id="SSF161098">
    <property type="entry name" value="MetI-like"/>
    <property type="match status" value="1"/>
</dbReference>
<evidence type="ECO:0000259" key="8">
    <source>
        <dbReference type="PROSITE" id="PS50928"/>
    </source>
</evidence>
<sequence length="298" mass="31156">MSEQILIDGLDLEPATAPVITGQSGLRRTLLFLARRPGLVLSLVLVVLVAVAAFAPGVFSGQDPARGVPEENFTAPGAAHWFGTDSLGRDLFARVVHGAQLSLRATLIAVLFAFVVGGTLGLVAGFAGGWVDDVVMRFVDVVLSIPTLFLSLAVVTALGYGTTKVAVAVGVANVAGFARVMRSEVLRVRTAVYVEAARGSGARWFTVLGRHVLPNSIGPVLVLATLEFGTSILAVSSLSFLGYGAPPPAPEWGTLISDGRNYLANAWWLTTLPGLTIAATVLATNRIARALDGEVGQW</sequence>
<feature type="transmembrane region" description="Helical" evidence="7">
    <location>
        <begin position="220"/>
        <end position="245"/>
    </location>
</feature>
<dbReference type="PROSITE" id="PS50928">
    <property type="entry name" value="ABC_TM1"/>
    <property type="match status" value="1"/>
</dbReference>
<keyword evidence="4 7" id="KW-0812">Transmembrane</keyword>
<feature type="transmembrane region" description="Helical" evidence="7">
    <location>
        <begin position="265"/>
        <end position="283"/>
    </location>
</feature>
<evidence type="ECO:0000256" key="4">
    <source>
        <dbReference type="ARBA" id="ARBA00022692"/>
    </source>
</evidence>
<accession>A0ABS5TFV5</accession>
<evidence type="ECO:0000256" key="6">
    <source>
        <dbReference type="ARBA" id="ARBA00023136"/>
    </source>
</evidence>
<name>A0ABS5TFV5_9ACTN</name>
<feature type="domain" description="ABC transmembrane type-1" evidence="8">
    <location>
        <begin position="99"/>
        <end position="288"/>
    </location>
</feature>
<proteinExistence type="inferred from homology"/>
<keyword evidence="10" id="KW-1185">Reference proteome</keyword>
<dbReference type="Gene3D" id="1.10.3720.10">
    <property type="entry name" value="MetI-like"/>
    <property type="match status" value="1"/>
</dbReference>
<evidence type="ECO:0000313" key="10">
    <source>
        <dbReference type="Proteomes" id="UP001197247"/>
    </source>
</evidence>
<keyword evidence="6 7" id="KW-0472">Membrane</keyword>
<dbReference type="EMBL" id="JAHBAY010000005">
    <property type="protein sequence ID" value="MBT0769970.1"/>
    <property type="molecule type" value="Genomic_DNA"/>
</dbReference>
<keyword evidence="3" id="KW-1003">Cell membrane</keyword>
<evidence type="ECO:0000256" key="2">
    <source>
        <dbReference type="ARBA" id="ARBA00022448"/>
    </source>
</evidence>
<reference evidence="9 10" key="1">
    <citation type="submission" date="2021-05" db="EMBL/GenBank/DDBJ databases">
        <title>Kineosporia and Streptomyces sp. nov. two new marine actinobacteria isolated from Coral.</title>
        <authorList>
            <person name="Buangrab K."/>
            <person name="Sutthacheep M."/>
            <person name="Yeemin T."/>
            <person name="Harunari E."/>
            <person name="Igarashi Y."/>
            <person name="Kanchanasin P."/>
            <person name="Tanasupawat S."/>
            <person name="Phongsopitanun W."/>
        </authorList>
    </citation>
    <scope>NUCLEOTIDE SEQUENCE [LARGE SCALE GENOMIC DNA]</scope>
    <source>
        <strain evidence="9 10">J2-2</strain>
    </source>
</reference>
<feature type="transmembrane region" description="Helical" evidence="7">
    <location>
        <begin position="107"/>
        <end position="131"/>
    </location>
</feature>
<comment type="caution">
    <text evidence="9">The sequence shown here is derived from an EMBL/GenBank/DDBJ whole genome shotgun (WGS) entry which is preliminary data.</text>
</comment>
<feature type="transmembrane region" description="Helical" evidence="7">
    <location>
        <begin position="165"/>
        <end position="181"/>
    </location>
</feature>
<gene>
    <name evidence="9" type="ORF">KIH74_13615</name>
</gene>
<dbReference type="Proteomes" id="UP001197247">
    <property type="component" value="Unassembled WGS sequence"/>
</dbReference>
<comment type="subcellular location">
    <subcellularLocation>
        <location evidence="1 7">Cell membrane</location>
        <topology evidence="1 7">Multi-pass membrane protein</topology>
    </subcellularLocation>
</comment>
<dbReference type="InterPro" id="IPR000515">
    <property type="entry name" value="MetI-like"/>
</dbReference>
<dbReference type="InterPro" id="IPR035906">
    <property type="entry name" value="MetI-like_sf"/>
</dbReference>
<evidence type="ECO:0000256" key="3">
    <source>
        <dbReference type="ARBA" id="ARBA00022475"/>
    </source>
</evidence>
<dbReference type="PANTHER" id="PTHR43386">
    <property type="entry name" value="OLIGOPEPTIDE TRANSPORT SYSTEM PERMEASE PROTEIN APPC"/>
    <property type="match status" value="1"/>
</dbReference>
<evidence type="ECO:0000256" key="1">
    <source>
        <dbReference type="ARBA" id="ARBA00004651"/>
    </source>
</evidence>
<keyword evidence="2 7" id="KW-0813">Transport</keyword>
<evidence type="ECO:0000256" key="7">
    <source>
        <dbReference type="RuleBase" id="RU363032"/>
    </source>
</evidence>
<organism evidence="9 10">
    <name type="scientific">Kineosporia corallincola</name>
    <dbReference type="NCBI Taxonomy" id="2835133"/>
    <lineage>
        <taxon>Bacteria</taxon>
        <taxon>Bacillati</taxon>
        <taxon>Actinomycetota</taxon>
        <taxon>Actinomycetes</taxon>
        <taxon>Kineosporiales</taxon>
        <taxon>Kineosporiaceae</taxon>
        <taxon>Kineosporia</taxon>
    </lineage>
</organism>
<dbReference type="InterPro" id="IPR050366">
    <property type="entry name" value="BP-dependent_transpt_permease"/>
</dbReference>
<evidence type="ECO:0000313" key="9">
    <source>
        <dbReference type="EMBL" id="MBT0769970.1"/>
    </source>
</evidence>
<feature type="transmembrane region" description="Helical" evidence="7">
    <location>
        <begin position="38"/>
        <end position="59"/>
    </location>
</feature>
<feature type="transmembrane region" description="Helical" evidence="7">
    <location>
        <begin position="138"/>
        <end position="159"/>
    </location>
</feature>
<dbReference type="PANTHER" id="PTHR43386:SF25">
    <property type="entry name" value="PEPTIDE ABC TRANSPORTER PERMEASE PROTEIN"/>
    <property type="match status" value="1"/>
</dbReference>
<dbReference type="Pfam" id="PF00528">
    <property type="entry name" value="BPD_transp_1"/>
    <property type="match status" value="1"/>
</dbReference>
<dbReference type="CDD" id="cd06261">
    <property type="entry name" value="TM_PBP2"/>
    <property type="match status" value="1"/>
</dbReference>
<evidence type="ECO:0000256" key="5">
    <source>
        <dbReference type="ARBA" id="ARBA00022989"/>
    </source>
</evidence>
<protein>
    <submittedName>
        <fullName evidence="9">ABC transporter permease</fullName>
    </submittedName>
</protein>
<keyword evidence="5 7" id="KW-1133">Transmembrane helix</keyword>